<keyword evidence="4" id="KW-0067">ATP-binding</keyword>
<dbReference type="Pfam" id="PF04107">
    <property type="entry name" value="GCS2"/>
    <property type="match status" value="1"/>
</dbReference>
<evidence type="ECO:0000313" key="5">
    <source>
        <dbReference type="EMBL" id="CUV10066.1"/>
    </source>
</evidence>
<gene>
    <name evidence="5" type="ORF">MGWOODY_Mmi2458</name>
</gene>
<keyword evidence="3" id="KW-0547">Nucleotide-binding</keyword>
<dbReference type="AlphaFoldDB" id="A0A160VH17"/>
<dbReference type="GO" id="GO:0004357">
    <property type="term" value="F:glutamate-cysteine ligase activity"/>
    <property type="evidence" value="ECO:0007669"/>
    <property type="project" value="UniProtKB-EC"/>
</dbReference>
<evidence type="ECO:0000256" key="1">
    <source>
        <dbReference type="ARBA" id="ARBA00012220"/>
    </source>
</evidence>
<dbReference type="InterPro" id="IPR035434">
    <property type="entry name" value="GCL_bact_plant"/>
</dbReference>
<name>A0A160VH17_9ZZZZ</name>
<dbReference type="GO" id="GO:0006750">
    <property type="term" value="P:glutathione biosynthetic process"/>
    <property type="evidence" value="ECO:0007669"/>
    <property type="project" value="InterPro"/>
</dbReference>
<sequence>MELKEKIKNVILAPLETGKDRMIGVELEDFIYDMKGRRLPVNPGSEYSASDLLKNLIDLQVDDKYKAYYSIEPGGQIEWASTPRRSLHDVQIELNSHQTRLNQLFTTNQLETIDLAVEPIYLPSEIDFIDHKKYKLMHELFLRTGKHGPWMMRNTTSVQVNIDILSKTDAEEMAFLADCLTPFCVLLFANGPFMAGKPANNSNHRYNFWNDTDPSRCGDLFDHGIHSKEQLLDKFVDIVLDAPSIFTVSAGNDIKKFDGSLKQWLQALDQSDLLDEHKINIALHQIFTHVRFKKHVLEVRGTDRPPIGFEMAPAAFWVGLLTVDTIRDQLGKIFSGWSVDERKFANANACILSPSSIGPTGKSMMEWINIFSFLAIDGLKIRSESLHIDNEQDLFTPYLNMINERGIPAIFMQDDFDNDQKPLFEFLRAK</sequence>
<dbReference type="PANTHER" id="PTHR34378">
    <property type="entry name" value="GLUTAMATE--CYSTEINE LIGASE, CHLOROPLASTIC"/>
    <property type="match status" value="1"/>
</dbReference>
<reference evidence="5" key="1">
    <citation type="submission" date="2015-10" db="EMBL/GenBank/DDBJ databases">
        <authorList>
            <person name="Gilbert D.G."/>
        </authorList>
    </citation>
    <scope>NUCLEOTIDE SEQUENCE</scope>
</reference>
<dbReference type="SUPFAM" id="SSF55931">
    <property type="entry name" value="Glutamine synthetase/guanido kinase"/>
    <property type="match status" value="1"/>
</dbReference>
<dbReference type="PANTHER" id="PTHR34378:SF1">
    <property type="entry name" value="GLUTAMATE--CYSTEINE LIGASE, CHLOROPLASTIC"/>
    <property type="match status" value="1"/>
</dbReference>
<dbReference type="InterPro" id="IPR014746">
    <property type="entry name" value="Gln_synth/guanido_kin_cat_dom"/>
</dbReference>
<accession>A0A160VH17</accession>
<dbReference type="InterPro" id="IPR006336">
    <property type="entry name" value="GCS2"/>
</dbReference>
<keyword evidence="2 5" id="KW-0436">Ligase</keyword>
<evidence type="ECO:0000256" key="2">
    <source>
        <dbReference type="ARBA" id="ARBA00022598"/>
    </source>
</evidence>
<evidence type="ECO:0000256" key="4">
    <source>
        <dbReference type="ARBA" id="ARBA00022840"/>
    </source>
</evidence>
<proteinExistence type="predicted"/>
<dbReference type="Gene3D" id="3.30.590.20">
    <property type="match status" value="1"/>
</dbReference>
<organism evidence="5">
    <name type="scientific">hydrothermal vent metagenome</name>
    <dbReference type="NCBI Taxonomy" id="652676"/>
    <lineage>
        <taxon>unclassified sequences</taxon>
        <taxon>metagenomes</taxon>
        <taxon>ecological metagenomes</taxon>
    </lineage>
</organism>
<dbReference type="GO" id="GO:0005524">
    <property type="term" value="F:ATP binding"/>
    <property type="evidence" value="ECO:0007669"/>
    <property type="project" value="UniProtKB-KW"/>
</dbReference>
<dbReference type="EC" id="6.3.2.2" evidence="1"/>
<evidence type="ECO:0000256" key="3">
    <source>
        <dbReference type="ARBA" id="ARBA00022741"/>
    </source>
</evidence>
<protein>
    <recommendedName>
        <fullName evidence="1">glutamate--cysteine ligase</fullName>
        <ecNumber evidence="1">6.3.2.2</ecNumber>
    </recommendedName>
</protein>
<dbReference type="EMBL" id="FAXC01000350">
    <property type="protein sequence ID" value="CUV10066.1"/>
    <property type="molecule type" value="Genomic_DNA"/>
</dbReference>